<accession>A0ABN6XRI5</accession>
<dbReference type="PANTHER" id="PTHR37017:SF11">
    <property type="entry name" value="ESTERASE_LIPASE_THIOESTERASE DOMAIN-CONTAINING PROTEIN"/>
    <property type="match status" value="1"/>
</dbReference>
<keyword evidence="3" id="KW-1185">Reference proteome</keyword>
<dbReference type="EMBL" id="AP027731">
    <property type="protein sequence ID" value="BDZ46265.1"/>
    <property type="molecule type" value="Genomic_DNA"/>
</dbReference>
<reference evidence="3" key="1">
    <citation type="journal article" date="2019" name="Int. J. Syst. Evol. Microbiol.">
        <title>The Global Catalogue of Microorganisms (GCM) 10K type strain sequencing project: providing services to taxonomists for standard genome sequencing and annotation.</title>
        <authorList>
            <consortium name="The Broad Institute Genomics Platform"/>
            <consortium name="The Broad Institute Genome Sequencing Center for Infectious Disease"/>
            <person name="Wu L."/>
            <person name="Ma J."/>
        </authorList>
    </citation>
    <scope>NUCLEOTIDE SEQUENCE [LARGE SCALE GENOMIC DNA]</scope>
    <source>
        <strain evidence="3">NBRC 108725</strain>
    </source>
</reference>
<dbReference type="RefSeq" id="WP_286276366.1">
    <property type="nucleotide sequence ID" value="NZ_AP027731.1"/>
</dbReference>
<dbReference type="Gene3D" id="3.40.50.1820">
    <property type="entry name" value="alpha/beta hydrolase"/>
    <property type="match status" value="1"/>
</dbReference>
<feature type="domain" description="AB hydrolase-1" evidence="1">
    <location>
        <begin position="5"/>
        <end position="224"/>
    </location>
</feature>
<protein>
    <submittedName>
        <fullName evidence="2">Alpha/beta hydrolase</fullName>
    </submittedName>
</protein>
<dbReference type="SUPFAM" id="SSF53474">
    <property type="entry name" value="alpha/beta-Hydrolases"/>
    <property type="match status" value="1"/>
</dbReference>
<gene>
    <name evidence="2" type="ORF">GCM10025866_21740</name>
</gene>
<keyword evidence="2" id="KW-0378">Hydrolase</keyword>
<evidence type="ECO:0000313" key="3">
    <source>
        <dbReference type="Proteomes" id="UP001321498"/>
    </source>
</evidence>
<sequence length="238" mass="25168">MKPTIVLVHGAFAESSSWNDIIPPLQDAGHDVVAVANPLRGVPSDSRYVADVVRSLSGPVVLVGHSYGGSVISDVPADAGQIVALVYLSGFAPEVGESPADLSGKFPGSTLGPTLESVRQSDGPADLYISQKHYHDQFAADLPEVMTRQMGATQRPILESAFADKAVAPLWKSVPSWFMFGELDRNIPVAVHRFMAERAGAKRTLEVAGASHVVGMSHAQDLVAMILEAAGTRTLESA</sequence>
<evidence type="ECO:0000313" key="2">
    <source>
        <dbReference type="EMBL" id="BDZ46265.1"/>
    </source>
</evidence>
<proteinExistence type="predicted"/>
<dbReference type="InterPro" id="IPR029058">
    <property type="entry name" value="AB_hydrolase_fold"/>
</dbReference>
<dbReference type="InterPro" id="IPR000073">
    <property type="entry name" value="AB_hydrolase_1"/>
</dbReference>
<evidence type="ECO:0000259" key="1">
    <source>
        <dbReference type="Pfam" id="PF12697"/>
    </source>
</evidence>
<organism evidence="2 3">
    <name type="scientific">Naasia aerilata</name>
    <dbReference type="NCBI Taxonomy" id="1162966"/>
    <lineage>
        <taxon>Bacteria</taxon>
        <taxon>Bacillati</taxon>
        <taxon>Actinomycetota</taxon>
        <taxon>Actinomycetes</taxon>
        <taxon>Micrococcales</taxon>
        <taxon>Microbacteriaceae</taxon>
        <taxon>Naasia</taxon>
    </lineage>
</organism>
<name>A0ABN6XRI5_9MICO</name>
<dbReference type="PANTHER" id="PTHR37017">
    <property type="entry name" value="AB HYDROLASE-1 DOMAIN-CONTAINING PROTEIN-RELATED"/>
    <property type="match status" value="1"/>
</dbReference>
<dbReference type="InterPro" id="IPR052897">
    <property type="entry name" value="Sec-Metab_Biosynth_Hydrolase"/>
</dbReference>
<dbReference type="Proteomes" id="UP001321498">
    <property type="component" value="Chromosome"/>
</dbReference>
<dbReference type="Pfam" id="PF12697">
    <property type="entry name" value="Abhydrolase_6"/>
    <property type="match status" value="1"/>
</dbReference>
<dbReference type="GO" id="GO:0016787">
    <property type="term" value="F:hydrolase activity"/>
    <property type="evidence" value="ECO:0007669"/>
    <property type="project" value="UniProtKB-KW"/>
</dbReference>